<organism evidence="2 3">
    <name type="scientific">Desulfoglaeba alkanexedens ALDC</name>
    <dbReference type="NCBI Taxonomy" id="980445"/>
    <lineage>
        <taxon>Bacteria</taxon>
        <taxon>Pseudomonadati</taxon>
        <taxon>Thermodesulfobacteriota</taxon>
        <taxon>Syntrophobacteria</taxon>
        <taxon>Syntrophobacterales</taxon>
        <taxon>Syntrophobacteraceae</taxon>
        <taxon>Desulfoglaeba</taxon>
    </lineage>
</organism>
<dbReference type="Proteomes" id="UP000298602">
    <property type="component" value="Chromosome"/>
</dbReference>
<keyword evidence="1" id="KW-1133">Transmembrane helix</keyword>
<accession>A0A4P8L3F4</accession>
<feature type="transmembrane region" description="Helical" evidence="1">
    <location>
        <begin position="12"/>
        <end position="39"/>
    </location>
</feature>
<proteinExistence type="predicted"/>
<keyword evidence="1" id="KW-0472">Membrane</keyword>
<keyword evidence="1" id="KW-0812">Transmembrane</keyword>
<evidence type="ECO:0000313" key="2">
    <source>
        <dbReference type="EMBL" id="QCQ21515.1"/>
    </source>
</evidence>
<gene>
    <name evidence="2" type="ORF">FDQ92_04590</name>
</gene>
<evidence type="ECO:0000256" key="1">
    <source>
        <dbReference type="SAM" id="Phobius"/>
    </source>
</evidence>
<dbReference type="EMBL" id="CP040098">
    <property type="protein sequence ID" value="QCQ21515.1"/>
    <property type="molecule type" value="Genomic_DNA"/>
</dbReference>
<name>A0A4P8L3F4_9BACT</name>
<reference evidence="2 3" key="2">
    <citation type="submission" date="2019-05" db="EMBL/GenBank/DDBJ databases">
        <authorList>
            <person name="Suflita J.M."/>
            <person name="Marks C.R."/>
        </authorList>
    </citation>
    <scope>NUCLEOTIDE SEQUENCE [LARGE SCALE GENOMIC DNA]</scope>
    <source>
        <strain evidence="2 3">ALDC</strain>
    </source>
</reference>
<dbReference type="PROSITE" id="PS51257">
    <property type="entry name" value="PROKAR_LIPOPROTEIN"/>
    <property type="match status" value="1"/>
</dbReference>
<sequence>MRGRVESSASRIALVHGVGAFLGCLFLASILDSCVAGYLEPKREVRLLAGSTVLVSGKAEIRIPELNWLTYESESPEIAVDFVECQGRLWRAKVEASDIAAPGSYAVRIFLHGEDEEEARENPVYTVRVFADEAALRSSETSLFRRYAGVSPMAVTAFSFPLMLVCLGMSHRLWSQQESLLHRKGIGAVFRAKKVKEGWEIAFALGRDDGIRPGDTLEILDRHGRPAGRARVTSAGASDSIACVSGSASLPTDAYVRLVNAPSEDSD</sequence>
<dbReference type="KEGG" id="dax:FDQ92_04590"/>
<dbReference type="AlphaFoldDB" id="A0A4P8L3F4"/>
<dbReference type="RefSeq" id="WP_137423486.1">
    <property type="nucleotide sequence ID" value="NZ_CP040098.1"/>
</dbReference>
<keyword evidence="3" id="KW-1185">Reference proteome</keyword>
<evidence type="ECO:0000313" key="3">
    <source>
        <dbReference type="Proteomes" id="UP000298602"/>
    </source>
</evidence>
<reference evidence="2 3" key="1">
    <citation type="submission" date="2019-05" db="EMBL/GenBank/DDBJ databases">
        <title>The Complete Genome Sequence of the n-alkane-degrading Desulfoglaeba alkanexedens ALDC reveals multiple alkylsuccinate synthase gene clusters.</title>
        <authorList>
            <person name="Callaghan A.V."/>
            <person name="Davidova I.A."/>
            <person name="Duncan K.E."/>
            <person name="Morris B."/>
            <person name="McInerney M.J."/>
        </authorList>
    </citation>
    <scope>NUCLEOTIDE SEQUENCE [LARGE SCALE GENOMIC DNA]</scope>
    <source>
        <strain evidence="2 3">ALDC</strain>
    </source>
</reference>
<dbReference type="OrthoDB" id="5453039at2"/>
<protein>
    <submittedName>
        <fullName evidence="2">Uncharacterized protein</fullName>
    </submittedName>
</protein>